<evidence type="ECO:0000256" key="2">
    <source>
        <dbReference type="ARBA" id="ARBA00004986"/>
    </source>
</evidence>
<keyword evidence="9" id="KW-0067">ATP-binding</keyword>
<gene>
    <name evidence="15" type="ORF">GW587_05750</name>
</gene>
<dbReference type="EMBL" id="JAADJT010000002">
    <property type="protein sequence ID" value="NGZ83762.1"/>
    <property type="molecule type" value="Genomic_DNA"/>
</dbReference>
<evidence type="ECO:0000256" key="13">
    <source>
        <dbReference type="RuleBase" id="RU004249"/>
    </source>
</evidence>
<dbReference type="Proteomes" id="UP000666369">
    <property type="component" value="Unassembled WGS sequence"/>
</dbReference>
<keyword evidence="7" id="KW-0547">Nucleotide-binding</keyword>
<keyword evidence="8 12" id="KW-0418">Kinase</keyword>
<dbReference type="NCBIfam" id="NF005154">
    <property type="entry name" value="PRK06635.1-2"/>
    <property type="match status" value="1"/>
</dbReference>
<dbReference type="PROSITE" id="PS51671">
    <property type="entry name" value="ACT"/>
    <property type="match status" value="2"/>
</dbReference>
<comment type="pathway">
    <text evidence="2 13">Amino-acid biosynthesis; L-methionine biosynthesis via de novo pathway; L-homoserine from L-aspartate: step 1/3.</text>
</comment>
<keyword evidence="10" id="KW-0457">Lysine biosynthesis</keyword>
<dbReference type="Gene3D" id="3.40.1160.10">
    <property type="entry name" value="Acetylglutamate kinase-like"/>
    <property type="match status" value="1"/>
</dbReference>
<dbReference type="GO" id="GO:0004072">
    <property type="term" value="F:aspartate kinase activity"/>
    <property type="evidence" value="ECO:0007669"/>
    <property type="project" value="UniProtKB-EC"/>
</dbReference>
<dbReference type="SUPFAM" id="SSF55021">
    <property type="entry name" value="ACT-like"/>
    <property type="match status" value="2"/>
</dbReference>
<dbReference type="PRINTS" id="PR00474">
    <property type="entry name" value="GLU5KINASE"/>
</dbReference>
<dbReference type="CDD" id="cd04913">
    <property type="entry name" value="ACT_AKii-LysC-BS-like_1"/>
    <property type="match status" value="1"/>
</dbReference>
<dbReference type="InterPro" id="IPR041740">
    <property type="entry name" value="AKii-LysC-BS"/>
</dbReference>
<dbReference type="PANTHER" id="PTHR21499">
    <property type="entry name" value="ASPARTATE KINASE"/>
    <property type="match status" value="1"/>
</dbReference>
<comment type="caution">
    <text evidence="15">The sequence shown here is derived from an EMBL/GenBank/DDBJ whole genome shotgun (WGS) entry which is preliminary data.</text>
</comment>
<evidence type="ECO:0000256" key="12">
    <source>
        <dbReference type="RuleBase" id="RU003448"/>
    </source>
</evidence>
<evidence type="ECO:0000256" key="5">
    <source>
        <dbReference type="ARBA" id="ARBA00022605"/>
    </source>
</evidence>
<comment type="pathway">
    <text evidence="3 13">Amino-acid biosynthesis; L-threonine biosynthesis; L-threonine from L-aspartate: step 1/5.</text>
</comment>
<dbReference type="InterPro" id="IPR001057">
    <property type="entry name" value="Glu/AcGlu_kinase"/>
</dbReference>
<dbReference type="InterPro" id="IPR001341">
    <property type="entry name" value="Asp_kinase"/>
</dbReference>
<dbReference type="InterPro" id="IPR001048">
    <property type="entry name" value="Asp/Glu/Uridylate_kinase"/>
</dbReference>
<dbReference type="NCBIfam" id="NF005155">
    <property type="entry name" value="PRK06635.1-4"/>
    <property type="match status" value="1"/>
</dbReference>
<feature type="domain" description="ACT" evidence="14">
    <location>
        <begin position="274"/>
        <end position="348"/>
    </location>
</feature>
<dbReference type="PROSITE" id="PS00324">
    <property type="entry name" value="ASPARTOKINASE"/>
    <property type="match status" value="1"/>
</dbReference>
<dbReference type="NCBIfam" id="TIGR00656">
    <property type="entry name" value="asp_kin_monofn"/>
    <property type="match status" value="1"/>
</dbReference>
<dbReference type="InterPro" id="IPR054352">
    <property type="entry name" value="ACT_Aspartokinase"/>
</dbReference>
<dbReference type="Pfam" id="PF22468">
    <property type="entry name" value="ACT_9"/>
    <property type="match status" value="1"/>
</dbReference>
<evidence type="ECO:0000256" key="1">
    <source>
        <dbReference type="ARBA" id="ARBA00004766"/>
    </source>
</evidence>
<name>A0ABX0FGR9_9BURK</name>
<dbReference type="Pfam" id="PF00696">
    <property type="entry name" value="AA_kinase"/>
    <property type="match status" value="1"/>
</dbReference>
<evidence type="ECO:0000256" key="6">
    <source>
        <dbReference type="ARBA" id="ARBA00022679"/>
    </source>
</evidence>
<evidence type="ECO:0000313" key="16">
    <source>
        <dbReference type="Proteomes" id="UP000666369"/>
    </source>
</evidence>
<evidence type="ECO:0000313" key="15">
    <source>
        <dbReference type="EMBL" id="NGZ83762.1"/>
    </source>
</evidence>
<dbReference type="Pfam" id="PF01842">
    <property type="entry name" value="ACT"/>
    <property type="match status" value="1"/>
</dbReference>
<dbReference type="SUPFAM" id="SSF53633">
    <property type="entry name" value="Carbamate kinase-like"/>
    <property type="match status" value="1"/>
</dbReference>
<dbReference type="EC" id="2.7.2.4" evidence="12"/>
<feature type="domain" description="ACT" evidence="14">
    <location>
        <begin position="354"/>
        <end position="415"/>
    </location>
</feature>
<evidence type="ECO:0000256" key="7">
    <source>
        <dbReference type="ARBA" id="ARBA00022741"/>
    </source>
</evidence>
<evidence type="ECO:0000256" key="9">
    <source>
        <dbReference type="ARBA" id="ARBA00022840"/>
    </source>
</evidence>
<dbReference type="InterPro" id="IPR045865">
    <property type="entry name" value="ACT-like_dom_sf"/>
</dbReference>
<keyword evidence="16" id="KW-1185">Reference proteome</keyword>
<protein>
    <recommendedName>
        <fullName evidence="12">Aspartokinase</fullName>
        <ecNumber evidence="12">2.7.2.4</ecNumber>
    </recommendedName>
</protein>
<dbReference type="InterPro" id="IPR018042">
    <property type="entry name" value="Aspartate_kinase_CS"/>
</dbReference>
<dbReference type="InterPro" id="IPR036393">
    <property type="entry name" value="AceGlu_kinase-like_sf"/>
</dbReference>
<dbReference type="Gene3D" id="3.30.2130.10">
    <property type="entry name" value="VC0802-like"/>
    <property type="match status" value="1"/>
</dbReference>
<keyword evidence="5 13" id="KW-0028">Amino-acid biosynthesis</keyword>
<dbReference type="PIRSF" id="PIRSF000726">
    <property type="entry name" value="Asp_kin"/>
    <property type="match status" value="1"/>
</dbReference>
<keyword evidence="6 12" id="KW-0808">Transferase</keyword>
<evidence type="ECO:0000256" key="4">
    <source>
        <dbReference type="ARBA" id="ARBA00010122"/>
    </source>
</evidence>
<dbReference type="RefSeq" id="WP_166099777.1">
    <property type="nucleotide sequence ID" value="NZ_JAADJT010000002.1"/>
</dbReference>
<comment type="similarity">
    <text evidence="4 12">Belongs to the aspartokinase family.</text>
</comment>
<evidence type="ECO:0000256" key="10">
    <source>
        <dbReference type="ARBA" id="ARBA00023154"/>
    </source>
</evidence>
<dbReference type="CDD" id="cd04261">
    <property type="entry name" value="AAK_AKii-LysC-BS"/>
    <property type="match status" value="1"/>
</dbReference>
<dbReference type="InterPro" id="IPR005260">
    <property type="entry name" value="Asp_kin_monofn"/>
</dbReference>
<dbReference type="CDD" id="cd04923">
    <property type="entry name" value="ACT_AK-LysC-DapG-like_2"/>
    <property type="match status" value="1"/>
</dbReference>
<evidence type="ECO:0000256" key="11">
    <source>
        <dbReference type="ARBA" id="ARBA00047872"/>
    </source>
</evidence>
<accession>A0ABX0FGR9</accession>
<proteinExistence type="inferred from homology"/>
<evidence type="ECO:0000259" key="14">
    <source>
        <dbReference type="PROSITE" id="PS51671"/>
    </source>
</evidence>
<organism evidence="15 16">
    <name type="scientific">Duganella aceris</name>
    <dbReference type="NCBI Taxonomy" id="2703883"/>
    <lineage>
        <taxon>Bacteria</taxon>
        <taxon>Pseudomonadati</taxon>
        <taxon>Pseudomonadota</taxon>
        <taxon>Betaproteobacteria</taxon>
        <taxon>Burkholderiales</taxon>
        <taxon>Oxalobacteraceae</taxon>
        <taxon>Telluria group</taxon>
        <taxon>Duganella</taxon>
    </lineage>
</organism>
<evidence type="ECO:0000256" key="8">
    <source>
        <dbReference type="ARBA" id="ARBA00022777"/>
    </source>
</evidence>
<sequence length="415" mass="44653">MALIVHKYGGTSMGSTDRIKNVAQRVAKWHDAGHRIVVVPSAMSGETNRLIALAKEIQAQPDPRELDMIASTGEQVSVGLLSMALLAIGKKAVSYAGWQVAIKTDSAFTKARIQSIDNEKVNRDLDDGKIVIITGFQGVDEGGNISTLGRGGSDTSAVAIAAAMKADECLIFTDVDGVYTTDPRVVSEARRLKAITFEEMLELASLGSKVLQTRSVEFAGNYRVPTRVLSSLTDPMLDLEVEANSGTLISFEEDKNMEQAVISGIAFNRDEAKITVLGVPDRPGVAYHILGPVADANIEVDMIIQNQSVDGKTDFTFTVSRNDYQRAIDVLNGTKAELGAASVTGDAKVSKISVVGVGMRSHVGVASQMFRTLSEEGINIMMISTSEIKISVLIDEKYMELAVRALHKAFELEKA</sequence>
<dbReference type="PANTHER" id="PTHR21499:SF3">
    <property type="entry name" value="ASPARTOKINASE"/>
    <property type="match status" value="1"/>
</dbReference>
<comment type="catalytic activity">
    <reaction evidence="11 12">
        <text>L-aspartate + ATP = 4-phospho-L-aspartate + ADP</text>
        <dbReference type="Rhea" id="RHEA:23776"/>
        <dbReference type="ChEBI" id="CHEBI:29991"/>
        <dbReference type="ChEBI" id="CHEBI:30616"/>
        <dbReference type="ChEBI" id="CHEBI:57535"/>
        <dbReference type="ChEBI" id="CHEBI:456216"/>
        <dbReference type="EC" id="2.7.2.4"/>
    </reaction>
</comment>
<dbReference type="NCBIfam" id="TIGR00657">
    <property type="entry name" value="asp_kinases"/>
    <property type="match status" value="1"/>
</dbReference>
<dbReference type="InterPro" id="IPR002912">
    <property type="entry name" value="ACT_dom"/>
</dbReference>
<evidence type="ECO:0000256" key="3">
    <source>
        <dbReference type="ARBA" id="ARBA00005139"/>
    </source>
</evidence>
<reference evidence="16" key="1">
    <citation type="submission" date="2023-07" db="EMBL/GenBank/DDBJ databases">
        <title>Duganella aceri sp. nov., isolated from tree sap.</title>
        <authorList>
            <person name="Kim I.S."/>
        </authorList>
    </citation>
    <scope>NUCLEOTIDE SEQUENCE [LARGE SCALE GENOMIC DNA]</scope>
    <source>
        <strain evidence="16">SAP-35</strain>
    </source>
</reference>
<comment type="pathway">
    <text evidence="1 13">Amino-acid biosynthesis; L-lysine biosynthesis via DAP pathway; (S)-tetrahydrodipicolinate from L-aspartate: step 1/4.</text>
</comment>